<sequence length="218" mass="24186">MSRKRHPKNAVGTGAGKRQAKRVVQGGRSASLQTLFVAGLLSFLALGLYYLSGTGDTQQKRRARPVSKLLQPVDSDTYSAPARSTKEAEEFKAWETRNVRGTDDLARARRAESLGWQPERLQSRYNVKVLLNEDSRLAYLEDFVTPEECEHLIGVAKRALNGTINNRQRVKYHQPFRAYNYTYVGGDEDAVVGRLEARIADVTGGAALLSSCVAVTTR</sequence>
<comment type="caution">
    <text evidence="3">The sequence shown here is derived from an EMBL/GenBank/DDBJ whole genome shotgun (WGS) entry which is preliminary data.</text>
</comment>
<reference evidence="3 4" key="1">
    <citation type="journal article" date="2015" name="Genome Biol. Evol.">
        <title>Comparative Genomics of a Bacterivorous Green Alga Reveals Evolutionary Causalities and Consequences of Phago-Mixotrophic Mode of Nutrition.</title>
        <authorList>
            <person name="Burns J.A."/>
            <person name="Paasch A."/>
            <person name="Narechania A."/>
            <person name="Kim E."/>
        </authorList>
    </citation>
    <scope>NUCLEOTIDE SEQUENCE [LARGE SCALE GENOMIC DNA]</scope>
    <source>
        <strain evidence="3 4">PLY_AMNH</strain>
    </source>
</reference>
<keyword evidence="2" id="KW-1133">Transmembrane helix</keyword>
<keyword evidence="2" id="KW-0812">Transmembrane</keyword>
<evidence type="ECO:0000256" key="1">
    <source>
        <dbReference type="SAM" id="MobiDB-lite"/>
    </source>
</evidence>
<keyword evidence="4" id="KW-1185">Reference proteome</keyword>
<dbReference type="Proteomes" id="UP001190700">
    <property type="component" value="Unassembled WGS sequence"/>
</dbReference>
<gene>
    <name evidence="3" type="ORF">CYMTET_8925</name>
</gene>
<accession>A0AAE0GSJ3</accession>
<dbReference type="Gene3D" id="2.60.120.620">
    <property type="entry name" value="q2cbj1_9rhob like domain"/>
    <property type="match status" value="1"/>
</dbReference>
<dbReference type="AlphaFoldDB" id="A0AAE0GSJ3"/>
<evidence type="ECO:0000256" key="2">
    <source>
        <dbReference type="SAM" id="Phobius"/>
    </source>
</evidence>
<keyword evidence="2" id="KW-0472">Membrane</keyword>
<dbReference type="EMBL" id="LGRX02002827">
    <property type="protein sequence ID" value="KAK3283377.1"/>
    <property type="molecule type" value="Genomic_DNA"/>
</dbReference>
<feature type="transmembrane region" description="Helical" evidence="2">
    <location>
        <begin position="30"/>
        <end position="51"/>
    </location>
</feature>
<protein>
    <submittedName>
        <fullName evidence="3">Uncharacterized protein</fullName>
    </submittedName>
</protein>
<feature type="region of interest" description="Disordered" evidence="1">
    <location>
        <begin position="1"/>
        <end position="22"/>
    </location>
</feature>
<evidence type="ECO:0000313" key="3">
    <source>
        <dbReference type="EMBL" id="KAK3283377.1"/>
    </source>
</evidence>
<name>A0AAE0GSJ3_9CHLO</name>
<organism evidence="3 4">
    <name type="scientific">Cymbomonas tetramitiformis</name>
    <dbReference type="NCBI Taxonomy" id="36881"/>
    <lineage>
        <taxon>Eukaryota</taxon>
        <taxon>Viridiplantae</taxon>
        <taxon>Chlorophyta</taxon>
        <taxon>Pyramimonadophyceae</taxon>
        <taxon>Pyramimonadales</taxon>
        <taxon>Pyramimonadaceae</taxon>
        <taxon>Cymbomonas</taxon>
    </lineage>
</organism>
<proteinExistence type="predicted"/>
<evidence type="ECO:0000313" key="4">
    <source>
        <dbReference type="Proteomes" id="UP001190700"/>
    </source>
</evidence>